<dbReference type="RefSeq" id="WP_135773414.1">
    <property type="nucleotide sequence ID" value="NZ_RQEY01000012.1"/>
</dbReference>
<evidence type="ECO:0000313" key="1">
    <source>
        <dbReference type="EMBL" id="TGK41161.1"/>
    </source>
</evidence>
<proteinExistence type="predicted"/>
<protein>
    <submittedName>
        <fullName evidence="1">Uncharacterized protein</fullName>
    </submittedName>
</protein>
<dbReference type="Proteomes" id="UP000298097">
    <property type="component" value="Unassembled WGS sequence"/>
</dbReference>
<gene>
    <name evidence="1" type="ORF">EHO65_06940</name>
</gene>
<organism evidence="1 2">
    <name type="scientific">Leptospira andrefontaineae</name>
    <dbReference type="NCBI Taxonomy" id="2484976"/>
    <lineage>
        <taxon>Bacteria</taxon>
        <taxon>Pseudomonadati</taxon>
        <taxon>Spirochaetota</taxon>
        <taxon>Spirochaetia</taxon>
        <taxon>Leptospirales</taxon>
        <taxon>Leptospiraceae</taxon>
        <taxon>Leptospira</taxon>
    </lineage>
</organism>
<reference evidence="1" key="1">
    <citation type="journal article" date="2019" name="PLoS Negl. Trop. Dis.">
        <title>Revisiting the worldwide diversity of Leptospira species in the environment.</title>
        <authorList>
            <person name="Vincent A.T."/>
            <person name="Schiettekatte O."/>
            <person name="Bourhy P."/>
            <person name="Veyrier F.J."/>
            <person name="Picardeau M."/>
        </authorList>
    </citation>
    <scope>NUCLEOTIDE SEQUENCE [LARGE SCALE GENOMIC DNA]</scope>
    <source>
        <strain evidence="1">201800301</strain>
    </source>
</reference>
<dbReference type="AlphaFoldDB" id="A0A4R9H6E3"/>
<name>A0A4R9H6E3_9LEPT</name>
<dbReference type="EMBL" id="RQEY01000012">
    <property type="protein sequence ID" value="TGK41161.1"/>
    <property type="molecule type" value="Genomic_DNA"/>
</dbReference>
<comment type="caution">
    <text evidence="1">The sequence shown here is derived from an EMBL/GenBank/DDBJ whole genome shotgun (WGS) entry which is preliminary data.</text>
</comment>
<accession>A0A4R9H6E3</accession>
<keyword evidence="2" id="KW-1185">Reference proteome</keyword>
<evidence type="ECO:0000313" key="2">
    <source>
        <dbReference type="Proteomes" id="UP000298097"/>
    </source>
</evidence>
<sequence length="118" mass="13395">MMTLQKLPIANCSINCPFCNLPGIEIKMFESGMGGDFQTLHGKSTGTYYRIDLTQIDYLNLSLQSCLDKVYSREKGEVNVEQIPQKLHCKICKKDSSFTIEMSISFNNDEFINVMVLP</sequence>